<organism evidence="2 3">
    <name type="scientific">Ficus carica</name>
    <name type="common">Common fig</name>
    <dbReference type="NCBI Taxonomy" id="3494"/>
    <lineage>
        <taxon>Eukaryota</taxon>
        <taxon>Viridiplantae</taxon>
        <taxon>Streptophyta</taxon>
        <taxon>Embryophyta</taxon>
        <taxon>Tracheophyta</taxon>
        <taxon>Spermatophyta</taxon>
        <taxon>Magnoliopsida</taxon>
        <taxon>eudicotyledons</taxon>
        <taxon>Gunneridae</taxon>
        <taxon>Pentapetalae</taxon>
        <taxon>rosids</taxon>
        <taxon>fabids</taxon>
        <taxon>Rosales</taxon>
        <taxon>Moraceae</taxon>
        <taxon>Ficeae</taxon>
        <taxon>Ficus</taxon>
    </lineage>
</organism>
<gene>
    <name evidence="2" type="ORF">TIFTF001_000050</name>
</gene>
<dbReference type="Proteomes" id="UP001187192">
    <property type="component" value="Unassembled WGS sequence"/>
</dbReference>
<protein>
    <submittedName>
        <fullName evidence="2">Uncharacterized protein</fullName>
    </submittedName>
</protein>
<proteinExistence type="predicted"/>
<name>A0AA88D090_FICCA</name>
<dbReference type="AlphaFoldDB" id="A0AA88D090"/>
<sequence length="190" mass="21292">MVSPAIVTCRTPCLLRQREVLGDRFWVDLEFSLIETEYSLGMRELRTSGFTSIFRQQLGFSFAFSTPPRSGSLHQRLAPILVVAVIFPLSLARVLSDQRGEREREAREGKRENVQRCGKWCDFETFSSESLVYANFLPQFRPIPQNSASSSTGIPSSNSQSSPLPESEVTSSAAAAAEEEEKFFRGKTRS</sequence>
<comment type="caution">
    <text evidence="2">The sequence shown here is derived from an EMBL/GenBank/DDBJ whole genome shotgun (WGS) entry which is preliminary data.</text>
</comment>
<evidence type="ECO:0000313" key="2">
    <source>
        <dbReference type="EMBL" id="GMN23244.1"/>
    </source>
</evidence>
<feature type="compositionally biased region" description="Low complexity" evidence="1">
    <location>
        <begin position="147"/>
        <end position="176"/>
    </location>
</feature>
<feature type="region of interest" description="Disordered" evidence="1">
    <location>
        <begin position="145"/>
        <end position="190"/>
    </location>
</feature>
<evidence type="ECO:0000256" key="1">
    <source>
        <dbReference type="SAM" id="MobiDB-lite"/>
    </source>
</evidence>
<reference evidence="2" key="1">
    <citation type="submission" date="2023-07" db="EMBL/GenBank/DDBJ databases">
        <title>draft genome sequence of fig (Ficus carica).</title>
        <authorList>
            <person name="Takahashi T."/>
            <person name="Nishimura K."/>
        </authorList>
    </citation>
    <scope>NUCLEOTIDE SEQUENCE</scope>
</reference>
<keyword evidence="3" id="KW-1185">Reference proteome</keyword>
<accession>A0AA88D090</accession>
<dbReference type="EMBL" id="BTGU01000001">
    <property type="protein sequence ID" value="GMN23244.1"/>
    <property type="molecule type" value="Genomic_DNA"/>
</dbReference>
<evidence type="ECO:0000313" key="3">
    <source>
        <dbReference type="Proteomes" id="UP001187192"/>
    </source>
</evidence>